<dbReference type="PANTHER" id="PTHR13547:SF1">
    <property type="entry name" value="MITOCHONDRIAL RIBONUCLEASE P CATALYTIC SUBUNIT"/>
    <property type="match status" value="1"/>
</dbReference>
<keyword evidence="20" id="KW-1185">Reference proteome</keyword>
<dbReference type="GO" id="GO:0005739">
    <property type="term" value="C:mitochondrion"/>
    <property type="evidence" value="ECO:0007669"/>
    <property type="project" value="UniProtKB-SubCell"/>
</dbReference>
<feature type="compositionally biased region" description="Basic and acidic residues" evidence="15">
    <location>
        <begin position="1"/>
        <end position="19"/>
    </location>
</feature>
<dbReference type="GeneID" id="17299578"/>
<gene>
    <name evidence="18" type="ORF">GUITHDRAFT_110991</name>
</gene>
<evidence type="ECO:0000256" key="10">
    <source>
        <dbReference type="ARBA" id="ARBA00022801"/>
    </source>
</evidence>
<dbReference type="RefSeq" id="XP_005829925.1">
    <property type="nucleotide sequence ID" value="XM_005829868.1"/>
</dbReference>
<dbReference type="AlphaFoldDB" id="L1J4D0"/>
<evidence type="ECO:0000256" key="9">
    <source>
        <dbReference type="ARBA" id="ARBA00022737"/>
    </source>
</evidence>
<evidence type="ECO:0000256" key="11">
    <source>
        <dbReference type="ARBA" id="ARBA00022833"/>
    </source>
</evidence>
<dbReference type="GO" id="GO:0046872">
    <property type="term" value="F:metal ion binding"/>
    <property type="evidence" value="ECO:0007669"/>
    <property type="project" value="UniProtKB-KW"/>
</dbReference>
<feature type="compositionally biased region" description="Basic and acidic residues" evidence="15">
    <location>
        <begin position="37"/>
        <end position="90"/>
    </location>
</feature>
<keyword evidence="10" id="KW-0378">Hydrolase</keyword>
<dbReference type="Pfam" id="PF17177">
    <property type="entry name" value="PPR_long"/>
    <property type="match status" value="1"/>
</dbReference>
<evidence type="ECO:0000256" key="12">
    <source>
        <dbReference type="ARBA" id="ARBA00022842"/>
    </source>
</evidence>
<comment type="catalytic activity">
    <reaction evidence="1">
        <text>Endonucleolytic cleavage of RNA, removing 5'-extranucleotides from tRNA precursor.</text>
        <dbReference type="EC" id="3.1.26.5"/>
    </reaction>
</comment>
<dbReference type="OMA" id="CIDINPV"/>
<comment type="cofactor">
    <cofactor evidence="2">
        <name>Mg(2+)</name>
        <dbReference type="ChEBI" id="CHEBI:18420"/>
    </cofactor>
</comment>
<evidence type="ECO:0000256" key="1">
    <source>
        <dbReference type="ARBA" id="ARBA00000928"/>
    </source>
</evidence>
<dbReference type="EC" id="3.1.26.5" evidence="5"/>
<feature type="domain" description="PROP1-like PPR" evidence="17">
    <location>
        <begin position="113"/>
        <end position="310"/>
    </location>
</feature>
<dbReference type="PANTHER" id="PTHR13547">
    <property type="match status" value="1"/>
</dbReference>
<dbReference type="Gene3D" id="3.40.50.11980">
    <property type="match status" value="1"/>
</dbReference>
<feature type="region of interest" description="Disordered" evidence="15">
    <location>
        <begin position="1"/>
        <end position="116"/>
    </location>
</feature>
<dbReference type="InterPro" id="IPR011990">
    <property type="entry name" value="TPR-like_helical_dom_sf"/>
</dbReference>
<evidence type="ECO:0000256" key="13">
    <source>
        <dbReference type="ARBA" id="ARBA00022946"/>
    </source>
</evidence>
<evidence type="ECO:0000256" key="4">
    <source>
        <dbReference type="ARBA" id="ARBA00007626"/>
    </source>
</evidence>
<dbReference type="InterPro" id="IPR033443">
    <property type="entry name" value="PROP1-like_PPR_dom"/>
</dbReference>
<dbReference type="Proteomes" id="UP000011087">
    <property type="component" value="Unassembled WGS sequence"/>
</dbReference>
<keyword evidence="6" id="KW-0819">tRNA processing</keyword>
<comment type="similarity">
    <text evidence="4">Belongs to the PPR family. P subfamily.</text>
</comment>
<evidence type="ECO:0000256" key="15">
    <source>
        <dbReference type="SAM" id="MobiDB-lite"/>
    </source>
</evidence>
<dbReference type="GO" id="GO:0001682">
    <property type="term" value="P:tRNA 5'-leader removal"/>
    <property type="evidence" value="ECO:0007669"/>
    <property type="project" value="TreeGrafter"/>
</dbReference>
<evidence type="ECO:0000259" key="17">
    <source>
        <dbReference type="Pfam" id="PF17177"/>
    </source>
</evidence>
<keyword evidence="13" id="KW-0809">Transit peptide</keyword>
<sequence length="566" mass="65997">MLARGKDVPDGKQFRKSELPSKFAPGHKTMEGFGKSTPEEIKRKKKEKQERKHQQAMREERNRLKRQREQGLDAIDDASRPIKTPRKDGDDVSSQAAERPNRREKKNANLSEEDRRRNEFRNKLNCCMRNADFKKAIEIVKDMETENFTLDQQQYAQMFNLCASSGEDDWKEGEKMLDKLNREMRESKLTETSNDEKNLASGIVKFCSCTGKHKEALETWTRMVEERVSKGVIMIRTNATNRDMEAMFDVYKDSQTEDVDLLEEDFLNIIKACVATKKTKRIFEVLEAMMELIYSLQPETLQSLKQVFESMDRRCKFTHINDPKGFCPECKKNLISLDLTKDMLLALISWFQDELSQLCDQINSLARVGDAQSAAFDAFKSWLNRSSLPDVIIDGANVGYYSLRPDQGEKLSYMQVDKIVQWFKERKMKPLLVMHSRHFHKDALKDKPQEASVVQRLVQMLMGARMEEAMEEAMNDDWFWLYAGAWCSKQKGKVFIVSNDQMRDHHFQASSLHWVNFHFDERHGASDPVLAFPSDYSYRMQPRQDDQAMWHFPSATKQSDWLCCAI</sequence>
<dbReference type="HOGENOM" id="CLU_481878_0_0_1"/>
<feature type="domain" description="PRORP" evidence="16">
    <location>
        <begin position="324"/>
        <end position="558"/>
    </location>
</feature>
<reference evidence="18 20" key="1">
    <citation type="journal article" date="2012" name="Nature">
        <title>Algal genomes reveal evolutionary mosaicism and the fate of nucleomorphs.</title>
        <authorList>
            <consortium name="DOE Joint Genome Institute"/>
            <person name="Curtis B.A."/>
            <person name="Tanifuji G."/>
            <person name="Burki F."/>
            <person name="Gruber A."/>
            <person name="Irimia M."/>
            <person name="Maruyama S."/>
            <person name="Arias M.C."/>
            <person name="Ball S.G."/>
            <person name="Gile G.H."/>
            <person name="Hirakawa Y."/>
            <person name="Hopkins J.F."/>
            <person name="Kuo A."/>
            <person name="Rensing S.A."/>
            <person name="Schmutz J."/>
            <person name="Symeonidi A."/>
            <person name="Elias M."/>
            <person name="Eveleigh R.J."/>
            <person name="Herman E.K."/>
            <person name="Klute M.J."/>
            <person name="Nakayama T."/>
            <person name="Obornik M."/>
            <person name="Reyes-Prieto A."/>
            <person name="Armbrust E.V."/>
            <person name="Aves S.J."/>
            <person name="Beiko R.G."/>
            <person name="Coutinho P."/>
            <person name="Dacks J.B."/>
            <person name="Durnford D.G."/>
            <person name="Fast N.M."/>
            <person name="Green B.R."/>
            <person name="Grisdale C.J."/>
            <person name="Hempel F."/>
            <person name="Henrissat B."/>
            <person name="Hoppner M.P."/>
            <person name="Ishida K."/>
            <person name="Kim E."/>
            <person name="Koreny L."/>
            <person name="Kroth P.G."/>
            <person name="Liu Y."/>
            <person name="Malik S.B."/>
            <person name="Maier U.G."/>
            <person name="McRose D."/>
            <person name="Mock T."/>
            <person name="Neilson J.A."/>
            <person name="Onodera N.T."/>
            <person name="Poole A.M."/>
            <person name="Pritham E.J."/>
            <person name="Richards T.A."/>
            <person name="Rocap G."/>
            <person name="Roy S.W."/>
            <person name="Sarai C."/>
            <person name="Schaack S."/>
            <person name="Shirato S."/>
            <person name="Slamovits C.H."/>
            <person name="Spencer D.F."/>
            <person name="Suzuki S."/>
            <person name="Worden A.Z."/>
            <person name="Zauner S."/>
            <person name="Barry K."/>
            <person name="Bell C."/>
            <person name="Bharti A.K."/>
            <person name="Crow J.A."/>
            <person name="Grimwood J."/>
            <person name="Kramer R."/>
            <person name="Lindquist E."/>
            <person name="Lucas S."/>
            <person name="Salamov A."/>
            <person name="McFadden G.I."/>
            <person name="Lane C.E."/>
            <person name="Keeling P.J."/>
            <person name="Gray M.W."/>
            <person name="Grigoriev I.V."/>
            <person name="Archibald J.M."/>
        </authorList>
    </citation>
    <scope>NUCLEOTIDE SEQUENCE</scope>
    <source>
        <strain evidence="18 20">CCMP2712</strain>
    </source>
</reference>
<evidence type="ECO:0000256" key="8">
    <source>
        <dbReference type="ARBA" id="ARBA00022723"/>
    </source>
</evidence>
<dbReference type="GO" id="GO:0004526">
    <property type="term" value="F:ribonuclease P activity"/>
    <property type="evidence" value="ECO:0007669"/>
    <property type="project" value="UniProtKB-EC"/>
</dbReference>
<dbReference type="EMBL" id="JH993013">
    <property type="protein sequence ID" value="EKX42945.1"/>
    <property type="molecule type" value="Genomic_DNA"/>
</dbReference>
<accession>L1J4D0</accession>
<dbReference type="OrthoDB" id="46913at2759"/>
<evidence type="ECO:0000256" key="7">
    <source>
        <dbReference type="ARBA" id="ARBA00022722"/>
    </source>
</evidence>
<evidence type="ECO:0000313" key="19">
    <source>
        <dbReference type="EnsemblProtists" id="EKX42945"/>
    </source>
</evidence>
<dbReference type="EnsemblProtists" id="EKX42945">
    <property type="protein sequence ID" value="EKX42945"/>
    <property type="gene ID" value="GUITHDRAFT_110991"/>
</dbReference>
<evidence type="ECO:0000256" key="5">
    <source>
        <dbReference type="ARBA" id="ARBA00012179"/>
    </source>
</evidence>
<dbReference type="Gene3D" id="1.25.40.10">
    <property type="entry name" value="Tetratricopeptide repeat domain"/>
    <property type="match status" value="1"/>
</dbReference>
<keyword evidence="12" id="KW-0460">Magnesium</keyword>
<evidence type="ECO:0000313" key="20">
    <source>
        <dbReference type="Proteomes" id="UP000011087"/>
    </source>
</evidence>
<dbReference type="Pfam" id="PF16953">
    <property type="entry name" value="PRORP"/>
    <property type="match status" value="1"/>
</dbReference>
<evidence type="ECO:0000256" key="14">
    <source>
        <dbReference type="ARBA" id="ARBA00023128"/>
    </source>
</evidence>
<keyword evidence="14" id="KW-0496">Mitochondrion</keyword>
<evidence type="ECO:0000256" key="2">
    <source>
        <dbReference type="ARBA" id="ARBA00001946"/>
    </source>
</evidence>
<dbReference type="eggNOG" id="KOG1347">
    <property type="taxonomic scope" value="Eukaryota"/>
</dbReference>
<reference evidence="20" key="2">
    <citation type="submission" date="2012-11" db="EMBL/GenBank/DDBJ databases">
        <authorList>
            <person name="Kuo A."/>
            <person name="Curtis B.A."/>
            <person name="Tanifuji G."/>
            <person name="Burki F."/>
            <person name="Gruber A."/>
            <person name="Irimia M."/>
            <person name="Maruyama S."/>
            <person name="Arias M.C."/>
            <person name="Ball S.G."/>
            <person name="Gile G.H."/>
            <person name="Hirakawa Y."/>
            <person name="Hopkins J.F."/>
            <person name="Rensing S.A."/>
            <person name="Schmutz J."/>
            <person name="Symeonidi A."/>
            <person name="Elias M."/>
            <person name="Eveleigh R.J."/>
            <person name="Herman E.K."/>
            <person name="Klute M.J."/>
            <person name="Nakayama T."/>
            <person name="Obornik M."/>
            <person name="Reyes-Prieto A."/>
            <person name="Armbrust E.V."/>
            <person name="Aves S.J."/>
            <person name="Beiko R.G."/>
            <person name="Coutinho P."/>
            <person name="Dacks J.B."/>
            <person name="Durnford D.G."/>
            <person name="Fast N.M."/>
            <person name="Green B.R."/>
            <person name="Grisdale C."/>
            <person name="Hempe F."/>
            <person name="Henrissat B."/>
            <person name="Hoppner M.P."/>
            <person name="Ishida K.-I."/>
            <person name="Kim E."/>
            <person name="Koreny L."/>
            <person name="Kroth P.G."/>
            <person name="Liu Y."/>
            <person name="Malik S.-B."/>
            <person name="Maier U.G."/>
            <person name="McRose D."/>
            <person name="Mock T."/>
            <person name="Neilson J.A."/>
            <person name="Onodera N.T."/>
            <person name="Poole A.M."/>
            <person name="Pritham E.J."/>
            <person name="Richards T.A."/>
            <person name="Rocap G."/>
            <person name="Roy S.W."/>
            <person name="Sarai C."/>
            <person name="Schaack S."/>
            <person name="Shirato S."/>
            <person name="Slamovits C.H."/>
            <person name="Spencer D.F."/>
            <person name="Suzuki S."/>
            <person name="Worden A.Z."/>
            <person name="Zauner S."/>
            <person name="Barry K."/>
            <person name="Bell C."/>
            <person name="Bharti A.K."/>
            <person name="Crow J.A."/>
            <person name="Grimwood J."/>
            <person name="Kramer R."/>
            <person name="Lindquist E."/>
            <person name="Lucas S."/>
            <person name="Salamov A."/>
            <person name="McFadden G.I."/>
            <person name="Lane C.E."/>
            <person name="Keeling P.J."/>
            <person name="Gray M.W."/>
            <person name="Grigoriev I.V."/>
            <person name="Archibald J.M."/>
        </authorList>
    </citation>
    <scope>NUCLEOTIDE SEQUENCE</scope>
    <source>
        <strain evidence="20">CCMP2712</strain>
    </source>
</reference>
<evidence type="ECO:0000256" key="3">
    <source>
        <dbReference type="ARBA" id="ARBA00004173"/>
    </source>
</evidence>
<proteinExistence type="inferred from homology"/>
<dbReference type="PaxDb" id="55529-EKX42945"/>
<dbReference type="KEGG" id="gtt:GUITHDRAFT_110991"/>
<evidence type="ECO:0000256" key="6">
    <source>
        <dbReference type="ARBA" id="ARBA00022694"/>
    </source>
</evidence>
<dbReference type="STRING" id="905079.L1J4D0"/>
<reference evidence="19" key="3">
    <citation type="submission" date="2016-03" db="UniProtKB">
        <authorList>
            <consortium name="EnsemblProtists"/>
        </authorList>
    </citation>
    <scope>IDENTIFICATION</scope>
</reference>
<keyword evidence="11" id="KW-0862">Zinc</keyword>
<name>L1J4D0_GUITC</name>
<keyword evidence="8" id="KW-0479">Metal-binding</keyword>
<evidence type="ECO:0000259" key="16">
    <source>
        <dbReference type="Pfam" id="PF16953"/>
    </source>
</evidence>
<keyword evidence="7" id="KW-0540">Nuclease</keyword>
<comment type="subcellular location">
    <subcellularLocation>
        <location evidence="3">Mitochondrion</location>
    </subcellularLocation>
</comment>
<evidence type="ECO:0000313" key="18">
    <source>
        <dbReference type="EMBL" id="EKX42945.1"/>
    </source>
</evidence>
<organism evidence="18">
    <name type="scientific">Guillardia theta (strain CCMP2712)</name>
    <name type="common">Cryptophyte</name>
    <dbReference type="NCBI Taxonomy" id="905079"/>
    <lineage>
        <taxon>Eukaryota</taxon>
        <taxon>Cryptophyceae</taxon>
        <taxon>Pyrenomonadales</taxon>
        <taxon>Geminigeraceae</taxon>
        <taxon>Guillardia</taxon>
    </lineage>
</organism>
<keyword evidence="9" id="KW-0677">Repeat</keyword>
<protein>
    <recommendedName>
        <fullName evidence="5">ribonuclease P</fullName>
        <ecNumber evidence="5">3.1.26.5</ecNumber>
    </recommendedName>
</protein>
<dbReference type="InterPro" id="IPR031595">
    <property type="entry name" value="PRORP_C"/>
</dbReference>